<dbReference type="Gramene" id="TRITD3Av1G218070.1">
    <property type="protein sequence ID" value="TRITD3Av1G218070.1"/>
    <property type="gene ID" value="TRITD3Av1G218070"/>
</dbReference>
<dbReference type="AlphaFoldDB" id="A0A9R0RTQ7"/>
<sequence>MWSPHLMPKPKDWGSLVDVVGYCFLNLGTKYQPPLEFSQWLQEGSKPIYIGFGSMVHHGGAGTTAAGLIAGCPTTVVPFFGDQFFWGEIVHARGVGPAPIRVTELTTEALSNAIRFMLDPEVKSRSLELAIAIGNEDGVAAAVDSFHRHLPAELPLTPPSTPVEEERLDLLQLLSRYLEKCCLPFNS</sequence>
<gene>
    <name evidence="2" type="ORF">TRITD_3Av1G218070</name>
</gene>
<dbReference type="GO" id="GO:0016757">
    <property type="term" value="F:glycosyltransferase activity"/>
    <property type="evidence" value="ECO:0007669"/>
    <property type="project" value="UniProtKB-ARBA"/>
</dbReference>
<dbReference type="PANTHER" id="PTHR48050">
    <property type="entry name" value="STEROL 3-BETA-GLUCOSYLTRANSFERASE"/>
    <property type="match status" value="1"/>
</dbReference>
<dbReference type="InterPro" id="IPR010610">
    <property type="entry name" value="EryCIII-like_C"/>
</dbReference>
<dbReference type="Gene3D" id="3.40.50.2000">
    <property type="entry name" value="Glycogen Phosphorylase B"/>
    <property type="match status" value="1"/>
</dbReference>
<evidence type="ECO:0000313" key="3">
    <source>
        <dbReference type="Proteomes" id="UP000324705"/>
    </source>
</evidence>
<evidence type="ECO:0000259" key="1">
    <source>
        <dbReference type="Pfam" id="PF06722"/>
    </source>
</evidence>
<dbReference type="PANTHER" id="PTHR48050:SF16">
    <property type="entry name" value="STEROL 3-BETA-GLUCOSYLTRANSFERASE UGT80B1"/>
    <property type="match status" value="1"/>
</dbReference>
<protein>
    <recommendedName>
        <fullName evidence="1">Erythromycin biosynthesis protein CIII-like C-terminal domain-containing protein</fullName>
    </recommendedName>
</protein>
<feature type="domain" description="Erythromycin biosynthesis protein CIII-like C-terminal" evidence="1">
    <location>
        <begin position="54"/>
        <end position="128"/>
    </location>
</feature>
<dbReference type="SUPFAM" id="SSF53756">
    <property type="entry name" value="UDP-Glycosyltransferase/glycogen phosphorylase"/>
    <property type="match status" value="1"/>
</dbReference>
<proteinExistence type="predicted"/>
<dbReference type="EMBL" id="LT934115">
    <property type="protein sequence ID" value="VAH65830.1"/>
    <property type="molecule type" value="Genomic_DNA"/>
</dbReference>
<dbReference type="Proteomes" id="UP000324705">
    <property type="component" value="Chromosome 3A"/>
</dbReference>
<name>A0A9R0RTQ7_TRITD</name>
<dbReference type="Pfam" id="PF06722">
    <property type="entry name" value="EryCIII-like_C"/>
    <property type="match status" value="1"/>
</dbReference>
<dbReference type="InterPro" id="IPR050426">
    <property type="entry name" value="Glycosyltransferase_28"/>
</dbReference>
<accession>A0A9R0RTQ7</accession>
<keyword evidence="3" id="KW-1185">Reference proteome</keyword>
<reference evidence="2 3" key="1">
    <citation type="submission" date="2017-09" db="EMBL/GenBank/DDBJ databases">
        <authorList>
            <consortium name="International Durum Wheat Genome Sequencing Consortium (IDWGSC)"/>
            <person name="Milanesi L."/>
        </authorList>
    </citation>
    <scope>NUCLEOTIDE SEQUENCE [LARGE SCALE GENOMIC DNA]</scope>
    <source>
        <strain evidence="3">cv. Svevo</strain>
    </source>
</reference>
<organism evidence="2 3">
    <name type="scientific">Triticum turgidum subsp. durum</name>
    <name type="common">Durum wheat</name>
    <name type="synonym">Triticum durum</name>
    <dbReference type="NCBI Taxonomy" id="4567"/>
    <lineage>
        <taxon>Eukaryota</taxon>
        <taxon>Viridiplantae</taxon>
        <taxon>Streptophyta</taxon>
        <taxon>Embryophyta</taxon>
        <taxon>Tracheophyta</taxon>
        <taxon>Spermatophyta</taxon>
        <taxon>Magnoliopsida</taxon>
        <taxon>Liliopsida</taxon>
        <taxon>Poales</taxon>
        <taxon>Poaceae</taxon>
        <taxon>BOP clade</taxon>
        <taxon>Pooideae</taxon>
        <taxon>Triticodae</taxon>
        <taxon>Triticeae</taxon>
        <taxon>Triticinae</taxon>
        <taxon>Triticum</taxon>
    </lineage>
</organism>
<evidence type="ECO:0000313" key="2">
    <source>
        <dbReference type="EMBL" id="VAH65830.1"/>
    </source>
</evidence>